<dbReference type="Gene3D" id="1.10.10.10">
    <property type="entry name" value="Winged helix-like DNA-binding domain superfamily/Winged helix DNA-binding domain"/>
    <property type="match status" value="1"/>
</dbReference>
<proteinExistence type="predicted"/>
<keyword evidence="9" id="KW-1185">Reference proteome</keyword>
<dbReference type="InterPro" id="IPR050707">
    <property type="entry name" value="HTH_MetabolicPath_Reg"/>
</dbReference>
<dbReference type="InterPro" id="IPR011991">
    <property type="entry name" value="ArsR-like_HTH"/>
</dbReference>
<dbReference type="InterPro" id="IPR029016">
    <property type="entry name" value="GAF-like_dom_sf"/>
</dbReference>
<dbReference type="SUPFAM" id="SSF55781">
    <property type="entry name" value="GAF domain-like"/>
    <property type="match status" value="1"/>
</dbReference>
<dbReference type="Gene3D" id="3.30.450.40">
    <property type="match status" value="1"/>
</dbReference>
<dbReference type="FunFam" id="1.10.10.10:FF:000056">
    <property type="entry name" value="IclR family transcriptional regulator"/>
    <property type="match status" value="1"/>
</dbReference>
<gene>
    <name evidence="8" type="ORF">D2962_02080</name>
</gene>
<protein>
    <recommendedName>
        <fullName evidence="5">Glycerol operon regulatory protein</fullName>
    </recommendedName>
</protein>
<comment type="function">
    <text evidence="4">May be an activator protein for the gylABX operon.</text>
</comment>
<accession>A0A3G2R255</accession>
<dbReference type="SMART" id="SM00346">
    <property type="entry name" value="HTH_ICLR"/>
    <property type="match status" value="1"/>
</dbReference>
<dbReference type="EMBL" id="CP033169">
    <property type="protein sequence ID" value="AYO29556.1"/>
    <property type="molecule type" value="Genomic_DNA"/>
</dbReference>
<dbReference type="CDD" id="cd00090">
    <property type="entry name" value="HTH_ARSR"/>
    <property type="match status" value="1"/>
</dbReference>
<reference evidence="8 9" key="1">
    <citation type="submission" date="2018-10" db="EMBL/GenBank/DDBJ databases">
        <authorList>
            <person name="Zhang X."/>
        </authorList>
    </citation>
    <scope>NUCLEOTIDE SEQUENCE [LARGE SCALE GENOMIC DNA]</scope>
    <source>
        <strain evidence="8 9">SK-G1</strain>
    </source>
</reference>
<dbReference type="PANTHER" id="PTHR30136">
    <property type="entry name" value="HELIX-TURN-HELIX TRANSCRIPTIONAL REGULATOR, ICLR FAMILY"/>
    <property type="match status" value="1"/>
</dbReference>
<keyword evidence="2" id="KW-0238">DNA-binding</keyword>
<evidence type="ECO:0000256" key="2">
    <source>
        <dbReference type="ARBA" id="ARBA00023125"/>
    </source>
</evidence>
<dbReference type="PROSITE" id="PS51078">
    <property type="entry name" value="ICLR_ED"/>
    <property type="match status" value="1"/>
</dbReference>
<dbReference type="InterPro" id="IPR036390">
    <property type="entry name" value="WH_DNA-bd_sf"/>
</dbReference>
<dbReference type="AlphaFoldDB" id="A0A3G2R255"/>
<dbReference type="Proteomes" id="UP000280960">
    <property type="component" value="Chromosome"/>
</dbReference>
<feature type="domain" description="IclR-ED" evidence="7">
    <location>
        <begin position="70"/>
        <end position="252"/>
    </location>
</feature>
<evidence type="ECO:0000256" key="3">
    <source>
        <dbReference type="ARBA" id="ARBA00023163"/>
    </source>
</evidence>
<evidence type="ECO:0000313" key="8">
    <source>
        <dbReference type="EMBL" id="AYO29556.1"/>
    </source>
</evidence>
<dbReference type="Pfam" id="PF09339">
    <property type="entry name" value="HTH_IclR"/>
    <property type="match status" value="1"/>
</dbReference>
<evidence type="ECO:0000256" key="4">
    <source>
        <dbReference type="ARBA" id="ARBA00058938"/>
    </source>
</evidence>
<evidence type="ECO:0000256" key="5">
    <source>
        <dbReference type="ARBA" id="ARBA00070406"/>
    </source>
</evidence>
<dbReference type="InterPro" id="IPR014757">
    <property type="entry name" value="Tscrpt_reg_IclR_C"/>
</dbReference>
<dbReference type="GO" id="GO:0045892">
    <property type="term" value="P:negative regulation of DNA-templated transcription"/>
    <property type="evidence" value="ECO:0007669"/>
    <property type="project" value="TreeGrafter"/>
</dbReference>
<evidence type="ECO:0000256" key="1">
    <source>
        <dbReference type="ARBA" id="ARBA00023015"/>
    </source>
</evidence>
<evidence type="ECO:0000259" key="6">
    <source>
        <dbReference type="PROSITE" id="PS51077"/>
    </source>
</evidence>
<sequence>MPQDNTVQSIERAINILEELAEEKEGLGVTELSRRLNLHKSTVHRLLSTLLSLGYVEQNPYSEKYRLGIKLLHLGGAILERMDLRKEAHDLLKELSDEVNEAVHLVVPDGNRALYIDKIDSSRTIRMYSQIGRRAPMHASAVGKAILAFSSEDFVRKVIDEGLEKYTSNTITDPGKLVEHLKTVRARGFAVDDEENEEGIRCVGAPIFDYSGRVIGALSISGATVTVTPDKVKTLAARVKEYAAKISRRMGWPLNK</sequence>
<dbReference type="SUPFAM" id="SSF46785">
    <property type="entry name" value="Winged helix' DNA-binding domain"/>
    <property type="match status" value="1"/>
</dbReference>
<dbReference type="GO" id="GO:0003700">
    <property type="term" value="F:DNA-binding transcription factor activity"/>
    <property type="evidence" value="ECO:0007669"/>
    <property type="project" value="TreeGrafter"/>
</dbReference>
<feature type="domain" description="HTH iclR-type" evidence="6">
    <location>
        <begin position="7"/>
        <end position="69"/>
    </location>
</feature>
<dbReference type="PANTHER" id="PTHR30136:SF24">
    <property type="entry name" value="HTH-TYPE TRANSCRIPTIONAL REPRESSOR ALLR"/>
    <property type="match status" value="1"/>
</dbReference>
<dbReference type="GO" id="GO:0003677">
    <property type="term" value="F:DNA binding"/>
    <property type="evidence" value="ECO:0007669"/>
    <property type="project" value="UniProtKB-KW"/>
</dbReference>
<dbReference type="PROSITE" id="PS51077">
    <property type="entry name" value="HTH_ICLR"/>
    <property type="match status" value="1"/>
</dbReference>
<dbReference type="Pfam" id="PF01614">
    <property type="entry name" value="IclR_C"/>
    <property type="match status" value="1"/>
</dbReference>
<dbReference type="KEGG" id="bacg:D2962_02080"/>
<dbReference type="InterPro" id="IPR005471">
    <property type="entry name" value="Tscrpt_reg_IclR_N"/>
</dbReference>
<name>A0A3G2R255_9FIRM</name>
<dbReference type="InterPro" id="IPR036388">
    <property type="entry name" value="WH-like_DNA-bd_sf"/>
</dbReference>
<organism evidence="8 9">
    <name type="scientific">Biomaibacter acetigenes</name>
    <dbReference type="NCBI Taxonomy" id="2316383"/>
    <lineage>
        <taxon>Bacteria</taxon>
        <taxon>Bacillati</taxon>
        <taxon>Bacillota</taxon>
        <taxon>Clostridia</taxon>
        <taxon>Thermosediminibacterales</taxon>
        <taxon>Tepidanaerobacteraceae</taxon>
        <taxon>Biomaibacter</taxon>
    </lineage>
</organism>
<keyword evidence="3" id="KW-0804">Transcription</keyword>
<dbReference type="RefSeq" id="WP_122013962.1">
    <property type="nucleotide sequence ID" value="NZ_CP033169.1"/>
</dbReference>
<keyword evidence="1" id="KW-0805">Transcription regulation</keyword>
<evidence type="ECO:0000313" key="9">
    <source>
        <dbReference type="Proteomes" id="UP000280960"/>
    </source>
</evidence>
<evidence type="ECO:0000259" key="7">
    <source>
        <dbReference type="PROSITE" id="PS51078"/>
    </source>
</evidence>